<dbReference type="RefSeq" id="XP_003330560.2">
    <property type="nucleotide sequence ID" value="XM_003330512.2"/>
</dbReference>
<dbReference type="AlphaFoldDB" id="E3KPB6"/>
<evidence type="ECO:0000313" key="2">
    <source>
        <dbReference type="Proteomes" id="UP000008783"/>
    </source>
</evidence>
<dbReference type="KEGG" id="pgr:PGTG_12097"/>
<organism evidence="1 2">
    <name type="scientific">Puccinia graminis f. sp. tritici (strain CRL 75-36-700-3 / race SCCL)</name>
    <name type="common">Black stem rust fungus</name>
    <dbReference type="NCBI Taxonomy" id="418459"/>
    <lineage>
        <taxon>Eukaryota</taxon>
        <taxon>Fungi</taxon>
        <taxon>Dikarya</taxon>
        <taxon>Basidiomycota</taxon>
        <taxon>Pucciniomycotina</taxon>
        <taxon>Pucciniomycetes</taxon>
        <taxon>Pucciniales</taxon>
        <taxon>Pucciniaceae</taxon>
        <taxon>Puccinia</taxon>
    </lineage>
</organism>
<evidence type="ECO:0000313" key="1">
    <source>
        <dbReference type="EMBL" id="EFP86141.2"/>
    </source>
</evidence>
<reference evidence="2" key="2">
    <citation type="journal article" date="2011" name="Proc. Natl. Acad. Sci. U.S.A.">
        <title>Obligate biotrophy features unraveled by the genomic analysis of rust fungi.</title>
        <authorList>
            <person name="Duplessis S."/>
            <person name="Cuomo C.A."/>
            <person name="Lin Y.-C."/>
            <person name="Aerts A."/>
            <person name="Tisserant E."/>
            <person name="Veneault-Fourrey C."/>
            <person name="Joly D.L."/>
            <person name="Hacquard S."/>
            <person name="Amselem J."/>
            <person name="Cantarel B.L."/>
            <person name="Chiu R."/>
            <person name="Coutinho P.M."/>
            <person name="Feau N."/>
            <person name="Field M."/>
            <person name="Frey P."/>
            <person name="Gelhaye E."/>
            <person name="Goldberg J."/>
            <person name="Grabherr M.G."/>
            <person name="Kodira C.D."/>
            <person name="Kohler A."/>
            <person name="Kuees U."/>
            <person name="Lindquist E.A."/>
            <person name="Lucas S.M."/>
            <person name="Mago R."/>
            <person name="Mauceli E."/>
            <person name="Morin E."/>
            <person name="Murat C."/>
            <person name="Pangilinan J.L."/>
            <person name="Park R."/>
            <person name="Pearson M."/>
            <person name="Quesneville H."/>
            <person name="Rouhier N."/>
            <person name="Sakthikumar S."/>
            <person name="Salamov A.A."/>
            <person name="Schmutz J."/>
            <person name="Selles B."/>
            <person name="Shapiro H."/>
            <person name="Tanguay P."/>
            <person name="Tuskan G.A."/>
            <person name="Henrissat B."/>
            <person name="Van de Peer Y."/>
            <person name="Rouze P."/>
            <person name="Ellis J.G."/>
            <person name="Dodds P.N."/>
            <person name="Schein J.E."/>
            <person name="Zhong S."/>
            <person name="Hamelin R.C."/>
            <person name="Grigoriev I.V."/>
            <person name="Szabo L.J."/>
            <person name="Martin F."/>
        </authorList>
    </citation>
    <scope>NUCLEOTIDE SEQUENCE [LARGE SCALE GENOMIC DNA]</scope>
    <source>
        <strain evidence="2">CRL 75-36-700-3 / race SCCL</strain>
    </source>
</reference>
<accession>E3KPB6</accession>
<proteinExistence type="predicted"/>
<keyword evidence="2" id="KW-1185">Reference proteome</keyword>
<dbReference type="EMBL" id="DS178298">
    <property type="protein sequence ID" value="EFP86141.2"/>
    <property type="molecule type" value="Genomic_DNA"/>
</dbReference>
<evidence type="ECO:0008006" key="3">
    <source>
        <dbReference type="Google" id="ProtNLM"/>
    </source>
</evidence>
<dbReference type="Proteomes" id="UP000008783">
    <property type="component" value="Unassembled WGS sequence"/>
</dbReference>
<dbReference type="InParanoid" id="E3KPB6"/>
<dbReference type="OrthoDB" id="2505017at2759"/>
<reference key="1">
    <citation type="submission" date="2007-01" db="EMBL/GenBank/DDBJ databases">
        <title>The Genome Sequence of Puccinia graminis f. sp. tritici Strain CRL 75-36-700-3.</title>
        <authorList>
            <consortium name="The Broad Institute Genome Sequencing Platform"/>
            <person name="Birren B."/>
            <person name="Lander E."/>
            <person name="Galagan J."/>
            <person name="Nusbaum C."/>
            <person name="Devon K."/>
            <person name="Cuomo C."/>
            <person name="Jaffe D."/>
            <person name="Butler J."/>
            <person name="Alvarez P."/>
            <person name="Gnerre S."/>
            <person name="Grabherr M."/>
            <person name="Mauceli E."/>
            <person name="Brockman W."/>
            <person name="Young S."/>
            <person name="LaButti K."/>
            <person name="Sykes S."/>
            <person name="DeCaprio D."/>
            <person name="Crawford M."/>
            <person name="Koehrsen M."/>
            <person name="Engels R."/>
            <person name="Montgomery P."/>
            <person name="Pearson M."/>
            <person name="Howarth C."/>
            <person name="Larson L."/>
            <person name="White J."/>
            <person name="Zeng Q."/>
            <person name="Kodira C."/>
            <person name="Yandava C."/>
            <person name="Alvarado L."/>
            <person name="O'Leary S."/>
            <person name="Szabo L."/>
            <person name="Dean R."/>
            <person name="Schein J."/>
        </authorList>
    </citation>
    <scope>NUCLEOTIDE SEQUENCE</scope>
    <source>
        <strain>CRL 75-36-700-3</strain>
    </source>
</reference>
<sequence length="193" mass="21706">MANNPSELIKTEHLLPILNGKNYPSWYGRTKVQLRGKDLWSVCITPPAEPSTLAISAAPISTTSSDHTISIIVPRLSQRCYNECVNNTTSDSAYLLWKKIAYQYTSRTVINQGQVYMTWSALVYKGDLQDYIDDTRACLIDIDAVGINVLLKVIAYLILGKIMNQDLDQIIDKLALDEKVNSNPYMVLNELHP</sequence>
<protein>
    <recommendedName>
        <fullName evidence="3">DUF4219 domain-containing protein</fullName>
    </recommendedName>
</protein>
<dbReference type="VEuPathDB" id="FungiDB:PGTG_12097"/>
<dbReference type="GeneID" id="10540149"/>
<dbReference type="HOGENOM" id="CLU_110817_0_0_1"/>
<gene>
    <name evidence="1" type="ORF">PGTG_12097</name>
</gene>
<name>E3KPB6_PUCGT</name>